<evidence type="ECO:0000313" key="1">
    <source>
        <dbReference type="EMBL" id="CAB3359029.1"/>
    </source>
</evidence>
<dbReference type="SUPFAM" id="SSF48403">
    <property type="entry name" value="Ankyrin repeat"/>
    <property type="match status" value="1"/>
</dbReference>
<evidence type="ECO:0000313" key="2">
    <source>
        <dbReference type="Proteomes" id="UP000494165"/>
    </source>
</evidence>
<reference evidence="1 2" key="1">
    <citation type="submission" date="2020-04" db="EMBL/GenBank/DDBJ databases">
        <authorList>
            <person name="Alioto T."/>
            <person name="Alioto T."/>
            <person name="Gomez Garrido J."/>
        </authorList>
    </citation>
    <scope>NUCLEOTIDE SEQUENCE [LARGE SCALE GENOMIC DNA]</scope>
</reference>
<name>A0A8S1BU86_9INSE</name>
<dbReference type="InterPro" id="IPR036770">
    <property type="entry name" value="Ankyrin_rpt-contain_sf"/>
</dbReference>
<keyword evidence="2" id="KW-1185">Reference proteome</keyword>
<dbReference type="OrthoDB" id="194358at2759"/>
<dbReference type="Gene3D" id="1.25.40.20">
    <property type="entry name" value="Ankyrin repeat-containing domain"/>
    <property type="match status" value="1"/>
</dbReference>
<gene>
    <name evidence="1" type="ORF">CLODIP_2_CD05268</name>
</gene>
<proteinExistence type="predicted"/>
<dbReference type="EMBL" id="CADEPI010000001">
    <property type="protein sequence ID" value="CAB3359029.1"/>
    <property type="molecule type" value="Genomic_DNA"/>
</dbReference>
<sequence length="292" mass="32451">MKALRLSPSSRRHERNAVSAGVALYTSKHQLCLELDLCVHLPQPSLKPLKEDLSMILTLQALPVSDSCVCQRICQWLGQTFPAKECSMCDLDEEPSPFPTSLLEVRSALSKGNFEAATQLAESLLAAGADPDETDPEGRTLLSHSVQRLDDTAALTRLLLNNGASVWHLGAPAEPDHSPFTWLLRALILRRRFENCDLTLQMLARVMGERPAQMKAHVLRAMFRHAKCPKVLGPIFKRVKEVLSVYWTNPQSLQFSCLSAIRCRLGGRTSHGVPLLGLSPPLKRTLLMQDLF</sequence>
<dbReference type="AlphaFoldDB" id="A0A8S1BU86"/>
<evidence type="ECO:0008006" key="3">
    <source>
        <dbReference type="Google" id="ProtNLM"/>
    </source>
</evidence>
<protein>
    <recommendedName>
        <fullName evidence="3">SOCS box domain-containing protein</fullName>
    </recommendedName>
</protein>
<accession>A0A8S1BU86</accession>
<organism evidence="1 2">
    <name type="scientific">Cloeon dipterum</name>
    <dbReference type="NCBI Taxonomy" id="197152"/>
    <lineage>
        <taxon>Eukaryota</taxon>
        <taxon>Metazoa</taxon>
        <taxon>Ecdysozoa</taxon>
        <taxon>Arthropoda</taxon>
        <taxon>Hexapoda</taxon>
        <taxon>Insecta</taxon>
        <taxon>Pterygota</taxon>
        <taxon>Palaeoptera</taxon>
        <taxon>Ephemeroptera</taxon>
        <taxon>Pisciforma</taxon>
        <taxon>Baetidae</taxon>
        <taxon>Cloeon</taxon>
    </lineage>
</organism>
<dbReference type="Proteomes" id="UP000494165">
    <property type="component" value="Unassembled WGS sequence"/>
</dbReference>
<comment type="caution">
    <text evidence="1">The sequence shown here is derived from an EMBL/GenBank/DDBJ whole genome shotgun (WGS) entry which is preliminary data.</text>
</comment>